<sequence length="108" mass="11815">MWASPYDAAELLEQFRNAVVSLAEQQRTGLPDSARVLDILQLRKGTELAALGGDWPAMGVRLVGGAWTLDARQFDLWAQGQISIFRRRAATGRTPASSASVQSKLNLF</sequence>
<organism evidence="1 2">
    <name type="scientific">Bifidobacterium longum subsp. longum</name>
    <dbReference type="NCBI Taxonomy" id="1679"/>
    <lineage>
        <taxon>Bacteria</taxon>
        <taxon>Bacillati</taxon>
        <taxon>Actinomycetota</taxon>
        <taxon>Actinomycetes</taxon>
        <taxon>Bifidobacteriales</taxon>
        <taxon>Bifidobacteriaceae</taxon>
        <taxon>Bifidobacterium</taxon>
    </lineage>
</organism>
<dbReference type="AlphaFoldDB" id="A0AB74HE14"/>
<proteinExistence type="predicted"/>
<accession>A0AB74HE14</accession>
<reference evidence="1 2" key="1">
    <citation type="journal article" date="2018" name="Sci. Rep.">
        <title>Genomic diversity and distribution of Bifidobacterium longum subsp. longum across the human lifespan.</title>
        <authorList>
            <person name="Odamaki T."/>
            <person name="Bottacini F."/>
            <person name="Kato K."/>
            <person name="Mitsuyama E."/>
            <person name="Yoshida K."/>
            <person name="Horigome A."/>
            <person name="Xiao J.Z."/>
            <person name="van Sinderen D."/>
        </authorList>
    </citation>
    <scope>NUCLEOTIDE SEQUENCE [LARGE SCALE GENOMIC DNA]</scope>
    <source>
        <strain evidence="1 2">MCC10044</strain>
    </source>
</reference>
<evidence type="ECO:0000313" key="1">
    <source>
        <dbReference type="EMBL" id="TCE46325.1"/>
    </source>
</evidence>
<protein>
    <submittedName>
        <fullName evidence="1">Uncharacterized protein</fullName>
    </submittedName>
</protein>
<name>A0AB74HE14_BIFLL</name>
<dbReference type="Proteomes" id="UP000293319">
    <property type="component" value="Unassembled WGS sequence"/>
</dbReference>
<comment type="caution">
    <text evidence="1">The sequence shown here is derived from an EMBL/GenBank/DDBJ whole genome shotgun (WGS) entry which is preliminary data.</text>
</comment>
<evidence type="ECO:0000313" key="2">
    <source>
        <dbReference type="Proteomes" id="UP000293319"/>
    </source>
</evidence>
<gene>
    <name evidence="1" type="ORF">MCC10044_0246</name>
</gene>
<dbReference type="EMBL" id="SHQV01000004">
    <property type="protein sequence ID" value="TCE46325.1"/>
    <property type="molecule type" value="Genomic_DNA"/>
</dbReference>